<evidence type="ECO:0000313" key="2">
    <source>
        <dbReference type="Proteomes" id="UP000579647"/>
    </source>
</evidence>
<evidence type="ECO:0000313" key="1">
    <source>
        <dbReference type="EMBL" id="MBB5491887.1"/>
    </source>
</evidence>
<comment type="caution">
    <text evidence="1">The sequence shown here is derived from an EMBL/GenBank/DDBJ whole genome shotgun (WGS) entry which is preliminary data.</text>
</comment>
<keyword evidence="2" id="KW-1185">Reference proteome</keyword>
<accession>A0A840WJM8</accession>
<gene>
    <name evidence="1" type="ORF">HNR07_003024</name>
</gene>
<dbReference type="AlphaFoldDB" id="A0A840WJM8"/>
<dbReference type="EMBL" id="JACHDO010000001">
    <property type="protein sequence ID" value="MBB5491887.1"/>
    <property type="molecule type" value="Genomic_DNA"/>
</dbReference>
<name>A0A840WJM8_9ACTN</name>
<organism evidence="1 2">
    <name type="scientific">Nocardiopsis metallicus</name>
    <dbReference type="NCBI Taxonomy" id="179819"/>
    <lineage>
        <taxon>Bacteria</taxon>
        <taxon>Bacillati</taxon>
        <taxon>Actinomycetota</taxon>
        <taxon>Actinomycetes</taxon>
        <taxon>Streptosporangiales</taxon>
        <taxon>Nocardiopsidaceae</taxon>
        <taxon>Nocardiopsis</taxon>
    </lineage>
</organism>
<proteinExistence type="predicted"/>
<reference evidence="1 2" key="1">
    <citation type="submission" date="2020-08" db="EMBL/GenBank/DDBJ databases">
        <title>Sequencing the genomes of 1000 actinobacteria strains.</title>
        <authorList>
            <person name="Klenk H.-P."/>
        </authorList>
    </citation>
    <scope>NUCLEOTIDE SEQUENCE [LARGE SCALE GENOMIC DNA]</scope>
    <source>
        <strain evidence="1 2">DSM 44598</strain>
    </source>
</reference>
<protein>
    <submittedName>
        <fullName evidence="1">Uncharacterized protein</fullName>
    </submittedName>
</protein>
<sequence length="46" mass="4921">MAEVEVRFCPLDPCPGSAGEGRWNGSGFEAVAVPLLVWVFSGLRGR</sequence>
<dbReference type="Proteomes" id="UP000579647">
    <property type="component" value="Unassembled WGS sequence"/>
</dbReference>